<evidence type="ECO:0000313" key="1">
    <source>
        <dbReference type="EMBL" id="VTN12144.1"/>
    </source>
</evidence>
<organism evidence="1 2">
    <name type="scientific">Raoultella terrigena</name>
    <name type="common">Klebsiella terrigena</name>
    <dbReference type="NCBI Taxonomy" id="577"/>
    <lineage>
        <taxon>Bacteria</taxon>
        <taxon>Pseudomonadati</taxon>
        <taxon>Pseudomonadota</taxon>
        <taxon>Gammaproteobacteria</taxon>
        <taxon>Enterobacterales</taxon>
        <taxon>Enterobacteriaceae</taxon>
        <taxon>Klebsiella/Raoultella group</taxon>
        <taxon>Raoultella</taxon>
    </lineage>
</organism>
<dbReference type="Proteomes" id="UP000339249">
    <property type="component" value="Unassembled WGS sequence"/>
</dbReference>
<accession>A0A4V6J204</accession>
<sequence length="110" mass="12096">MRELMLCACERVGGGLGKQVAEDTTPPIYLGPKQLAELANLNIGPIKGDGVPRVYLAGDIEPIQINAIGEKLALAGVQDARLYKGIPDRHPEDWHDYLKRLRRRLIVGKA</sequence>
<name>A0A4V6J204_RAOTE</name>
<dbReference type="EMBL" id="CABDVU010000001">
    <property type="protein sequence ID" value="VTN12144.1"/>
    <property type="molecule type" value="Genomic_DNA"/>
</dbReference>
<gene>
    <name evidence="1" type="ORF">NCTC9185_04114</name>
</gene>
<reference evidence="1 2" key="1">
    <citation type="submission" date="2019-04" db="EMBL/GenBank/DDBJ databases">
        <authorList>
            <consortium name="Pathogen Informatics"/>
        </authorList>
    </citation>
    <scope>NUCLEOTIDE SEQUENCE [LARGE SCALE GENOMIC DNA]</scope>
    <source>
        <strain evidence="1 2">NCTC9185</strain>
    </source>
</reference>
<proteinExistence type="predicted"/>
<dbReference type="AlphaFoldDB" id="A0A4V6J204"/>
<protein>
    <submittedName>
        <fullName evidence="1">Uncharacterized protein</fullName>
    </submittedName>
</protein>
<evidence type="ECO:0000313" key="2">
    <source>
        <dbReference type="Proteomes" id="UP000339249"/>
    </source>
</evidence>